<evidence type="ECO:0000256" key="7">
    <source>
        <dbReference type="ARBA" id="ARBA00023136"/>
    </source>
</evidence>
<evidence type="ECO:0000256" key="6">
    <source>
        <dbReference type="ARBA" id="ARBA00022989"/>
    </source>
</evidence>
<protein>
    <submittedName>
        <fullName evidence="10">ABC transporter permease</fullName>
    </submittedName>
</protein>
<evidence type="ECO:0000256" key="1">
    <source>
        <dbReference type="ARBA" id="ARBA00004651"/>
    </source>
</evidence>
<dbReference type="SUPFAM" id="SSF161098">
    <property type="entry name" value="MetI-like"/>
    <property type="match status" value="1"/>
</dbReference>
<dbReference type="InterPro" id="IPR051789">
    <property type="entry name" value="Bact_Polyamine_Transport"/>
</dbReference>
<feature type="transmembrane region" description="Helical" evidence="8">
    <location>
        <begin position="173"/>
        <end position="195"/>
    </location>
</feature>
<keyword evidence="5 8" id="KW-0812">Transmembrane</keyword>
<evidence type="ECO:0000256" key="4">
    <source>
        <dbReference type="ARBA" id="ARBA00022475"/>
    </source>
</evidence>
<dbReference type="PROSITE" id="PS50928">
    <property type="entry name" value="ABC_TM1"/>
    <property type="match status" value="1"/>
</dbReference>
<feature type="transmembrane region" description="Helical" evidence="8">
    <location>
        <begin position="62"/>
        <end position="87"/>
    </location>
</feature>
<name>A0ABW4AVK8_9GAMM</name>
<dbReference type="Pfam" id="PF00528">
    <property type="entry name" value="BPD_transp_1"/>
    <property type="match status" value="1"/>
</dbReference>
<comment type="similarity">
    <text evidence="2">Belongs to the binding-protein-dependent transport system permease family. CysTW subfamily.</text>
</comment>
<sequence>MHRKFTWFSLTSLGIGLAFLYLPILTLVILSFNDSTMVTVWTHPSTRWYETLFTNGSYWGPAWVTIRIALVASTLAVIMGTLISCVVVRMKRFKTRPIFLGMTIAPLVLPEVITGLSLMLMFTAFHIDRGYATVIIAHTTLAMCFSSVIITARMSSLDLSTEEAARDLGCGPISAFLHATLPAILPAIVSAYLLAFAMSLDNLVMTTFTTGPGITTLPMRIYSEVTTGIKPEINALSSMVILVIAMFVLTSSLVTKYSAKKEALSFP</sequence>
<dbReference type="PANTHER" id="PTHR43848:SF2">
    <property type="entry name" value="PUTRESCINE TRANSPORT SYSTEM PERMEASE PROTEIN POTI"/>
    <property type="match status" value="1"/>
</dbReference>
<reference evidence="11" key="1">
    <citation type="journal article" date="2019" name="Int. J. Syst. Evol. Microbiol.">
        <title>The Global Catalogue of Microorganisms (GCM) 10K type strain sequencing project: providing services to taxonomists for standard genome sequencing and annotation.</title>
        <authorList>
            <consortium name="The Broad Institute Genomics Platform"/>
            <consortium name="The Broad Institute Genome Sequencing Center for Infectious Disease"/>
            <person name="Wu L."/>
            <person name="Ma J."/>
        </authorList>
    </citation>
    <scope>NUCLEOTIDE SEQUENCE [LARGE SCALE GENOMIC DNA]</scope>
    <source>
        <strain evidence="11">JCM 30774</strain>
    </source>
</reference>
<comment type="caution">
    <text evidence="10">The sequence shown here is derived from an EMBL/GenBank/DDBJ whole genome shotgun (WGS) entry which is preliminary data.</text>
</comment>
<keyword evidence="7 8" id="KW-0472">Membrane</keyword>
<dbReference type="InterPro" id="IPR000515">
    <property type="entry name" value="MetI-like"/>
</dbReference>
<dbReference type="PANTHER" id="PTHR43848">
    <property type="entry name" value="PUTRESCINE TRANSPORT SYSTEM PERMEASE PROTEIN POTI"/>
    <property type="match status" value="1"/>
</dbReference>
<dbReference type="EMBL" id="JBHTMN010000002">
    <property type="protein sequence ID" value="MFD1381857.1"/>
    <property type="molecule type" value="Genomic_DNA"/>
</dbReference>
<evidence type="ECO:0000256" key="8">
    <source>
        <dbReference type="RuleBase" id="RU363032"/>
    </source>
</evidence>
<feature type="transmembrane region" description="Helical" evidence="8">
    <location>
        <begin position="99"/>
        <end position="125"/>
    </location>
</feature>
<keyword evidence="4" id="KW-1003">Cell membrane</keyword>
<feature type="domain" description="ABC transmembrane type-1" evidence="9">
    <location>
        <begin position="62"/>
        <end position="254"/>
    </location>
</feature>
<keyword evidence="6 8" id="KW-1133">Transmembrane helix</keyword>
<dbReference type="RefSeq" id="WP_377364282.1">
    <property type="nucleotide sequence ID" value="NZ_JBHTMN010000002.1"/>
</dbReference>
<proteinExistence type="inferred from homology"/>
<evidence type="ECO:0000256" key="3">
    <source>
        <dbReference type="ARBA" id="ARBA00022448"/>
    </source>
</evidence>
<gene>
    <name evidence="10" type="ORF">ACFQ45_00645</name>
</gene>
<dbReference type="InterPro" id="IPR035906">
    <property type="entry name" value="MetI-like_sf"/>
</dbReference>
<accession>A0ABW4AVK8</accession>
<evidence type="ECO:0000256" key="2">
    <source>
        <dbReference type="ARBA" id="ARBA00007069"/>
    </source>
</evidence>
<dbReference type="Gene3D" id="1.10.3720.10">
    <property type="entry name" value="MetI-like"/>
    <property type="match status" value="1"/>
</dbReference>
<feature type="transmembrane region" description="Helical" evidence="8">
    <location>
        <begin position="7"/>
        <end position="32"/>
    </location>
</feature>
<comment type="subcellular location">
    <subcellularLocation>
        <location evidence="1 8">Cell membrane</location>
        <topology evidence="1 8">Multi-pass membrane protein</topology>
    </subcellularLocation>
</comment>
<organism evidence="10 11">
    <name type="scientific">Rhodanobacter aciditrophus</name>
    <dbReference type="NCBI Taxonomy" id="1623218"/>
    <lineage>
        <taxon>Bacteria</taxon>
        <taxon>Pseudomonadati</taxon>
        <taxon>Pseudomonadota</taxon>
        <taxon>Gammaproteobacteria</taxon>
        <taxon>Lysobacterales</taxon>
        <taxon>Rhodanobacteraceae</taxon>
        <taxon>Rhodanobacter</taxon>
    </lineage>
</organism>
<dbReference type="CDD" id="cd06261">
    <property type="entry name" value="TM_PBP2"/>
    <property type="match status" value="1"/>
</dbReference>
<evidence type="ECO:0000259" key="9">
    <source>
        <dbReference type="PROSITE" id="PS50928"/>
    </source>
</evidence>
<keyword evidence="11" id="KW-1185">Reference proteome</keyword>
<feature type="transmembrane region" description="Helical" evidence="8">
    <location>
        <begin position="233"/>
        <end position="254"/>
    </location>
</feature>
<evidence type="ECO:0000313" key="11">
    <source>
        <dbReference type="Proteomes" id="UP001597059"/>
    </source>
</evidence>
<evidence type="ECO:0000313" key="10">
    <source>
        <dbReference type="EMBL" id="MFD1381857.1"/>
    </source>
</evidence>
<dbReference type="Proteomes" id="UP001597059">
    <property type="component" value="Unassembled WGS sequence"/>
</dbReference>
<feature type="transmembrane region" description="Helical" evidence="8">
    <location>
        <begin position="131"/>
        <end position="152"/>
    </location>
</feature>
<keyword evidence="3 8" id="KW-0813">Transport</keyword>
<evidence type="ECO:0000256" key="5">
    <source>
        <dbReference type="ARBA" id="ARBA00022692"/>
    </source>
</evidence>